<evidence type="ECO:0000313" key="2">
    <source>
        <dbReference type="EMBL" id="NAS11515.1"/>
    </source>
</evidence>
<evidence type="ECO:0000259" key="1">
    <source>
        <dbReference type="Pfam" id="PF00534"/>
    </source>
</evidence>
<dbReference type="Proteomes" id="UP000475249">
    <property type="component" value="Unassembled WGS sequence"/>
</dbReference>
<dbReference type="SUPFAM" id="SSF53756">
    <property type="entry name" value="UDP-Glycosyltransferase/glycogen phosphorylase"/>
    <property type="match status" value="1"/>
</dbReference>
<accession>A0A6L9E9T9</accession>
<gene>
    <name evidence="2" type="ORF">GTQ38_05850</name>
</gene>
<dbReference type="Gene3D" id="3.40.50.2000">
    <property type="entry name" value="Glycogen Phosphorylase B"/>
    <property type="match status" value="1"/>
</dbReference>
<keyword evidence="3" id="KW-1185">Reference proteome</keyword>
<dbReference type="Pfam" id="PF00534">
    <property type="entry name" value="Glycos_transf_1"/>
    <property type="match status" value="1"/>
</dbReference>
<dbReference type="GO" id="GO:0016757">
    <property type="term" value="F:glycosyltransferase activity"/>
    <property type="evidence" value="ECO:0007669"/>
    <property type="project" value="InterPro"/>
</dbReference>
<dbReference type="RefSeq" id="WP_161434536.1">
    <property type="nucleotide sequence ID" value="NZ_WXYO01000002.1"/>
</dbReference>
<dbReference type="AlphaFoldDB" id="A0A6L9E9T9"/>
<protein>
    <submittedName>
        <fullName evidence="2">Glycosyltransferase</fullName>
    </submittedName>
</protein>
<dbReference type="EMBL" id="WXYO01000002">
    <property type="protein sequence ID" value="NAS11515.1"/>
    <property type="molecule type" value="Genomic_DNA"/>
</dbReference>
<sequence>MSIVLFDPDYSGHHSEYISHLVDFLTENDLQTTYHLVVPPDFKSQFTDITRKSEGSENIHWHYLKEEEIESLENLSMMKRSFVEYRLMCKYAEQLRATTVHLLYFNTFQLALAFKRPNFSIRGILFQQYTRMPKNGLKNRLKYYRKWLTTKAYCLNPRIERVYILNDSKTVDVLNKKFDTSIFAVLPDPVPIIEPLEGFDIYGYYNIPSHKKIILHFGTLANRKGSFEIVDSLQYLNGEHRKGLTILMVGKPEDESTKNLLEQKISTQTNEDSSLVIMDSKFVSNAQMKSLFNQCYAVLMPYKNPEASSGILGHAIASKKPVIITGEGLLKELVEESGNGLFLDRITPRQIAKGIEGIDSIGKENSDNEKYLSDHTPYEFAKTVLN</sequence>
<evidence type="ECO:0000313" key="3">
    <source>
        <dbReference type="Proteomes" id="UP000475249"/>
    </source>
</evidence>
<comment type="caution">
    <text evidence="2">The sequence shown here is derived from an EMBL/GenBank/DDBJ whole genome shotgun (WGS) entry which is preliminary data.</text>
</comment>
<proteinExistence type="predicted"/>
<feature type="domain" description="Glycosyl transferase family 1" evidence="1">
    <location>
        <begin position="206"/>
        <end position="357"/>
    </location>
</feature>
<keyword evidence="2" id="KW-0808">Transferase</keyword>
<name>A0A6L9E9T9_9FLAO</name>
<dbReference type="InterPro" id="IPR001296">
    <property type="entry name" value="Glyco_trans_1"/>
</dbReference>
<organism evidence="2 3">
    <name type="scientific">Poritiphilus flavus</name>
    <dbReference type="NCBI Taxonomy" id="2697053"/>
    <lineage>
        <taxon>Bacteria</taxon>
        <taxon>Pseudomonadati</taxon>
        <taxon>Bacteroidota</taxon>
        <taxon>Flavobacteriia</taxon>
        <taxon>Flavobacteriales</taxon>
        <taxon>Flavobacteriaceae</taxon>
        <taxon>Poritiphilus</taxon>
    </lineage>
</organism>
<reference evidence="2 3" key="1">
    <citation type="submission" date="2020-01" db="EMBL/GenBank/DDBJ databases">
        <title>Bacteria diversity of Porities sp.</title>
        <authorList>
            <person name="Wang G."/>
        </authorList>
    </citation>
    <scope>NUCLEOTIDE SEQUENCE [LARGE SCALE GENOMIC DNA]</scope>
    <source>
        <strain evidence="2 3">R33</strain>
    </source>
</reference>